<comment type="caution">
    <text evidence="1">The sequence shown here is derived from an EMBL/GenBank/DDBJ whole genome shotgun (WGS) entry which is preliminary data.</text>
</comment>
<dbReference type="EMBL" id="QGKW02002228">
    <property type="protein sequence ID" value="KAF2535739.1"/>
    <property type="molecule type" value="Genomic_DNA"/>
</dbReference>
<reference evidence="1" key="1">
    <citation type="submission" date="2019-12" db="EMBL/GenBank/DDBJ databases">
        <title>Genome sequencing and annotation of Brassica cretica.</title>
        <authorList>
            <person name="Studholme D.J."/>
            <person name="Sarris P.F."/>
        </authorList>
    </citation>
    <scope>NUCLEOTIDE SEQUENCE</scope>
    <source>
        <strain evidence="1">PFS-001/15</strain>
        <tissue evidence="1">Leaf</tissue>
    </source>
</reference>
<gene>
    <name evidence="1" type="ORF">F2Q68_00020713</name>
</gene>
<organism evidence="1 2">
    <name type="scientific">Brassica cretica</name>
    <name type="common">Mustard</name>
    <dbReference type="NCBI Taxonomy" id="69181"/>
    <lineage>
        <taxon>Eukaryota</taxon>
        <taxon>Viridiplantae</taxon>
        <taxon>Streptophyta</taxon>
        <taxon>Embryophyta</taxon>
        <taxon>Tracheophyta</taxon>
        <taxon>Spermatophyta</taxon>
        <taxon>Magnoliopsida</taxon>
        <taxon>eudicotyledons</taxon>
        <taxon>Gunneridae</taxon>
        <taxon>Pentapetalae</taxon>
        <taxon>rosids</taxon>
        <taxon>malvids</taxon>
        <taxon>Brassicales</taxon>
        <taxon>Brassicaceae</taxon>
        <taxon>Brassiceae</taxon>
        <taxon>Brassica</taxon>
    </lineage>
</organism>
<dbReference type="AlphaFoldDB" id="A0A3N6RGX8"/>
<name>A0A3N6RGX8_BRACR</name>
<sequence length="63" mass="7328">MSAYLNLWLDVIYKKLNGKFETLDAHVMMLDTQVSKNAEALRKQEALVKEKVEESERHHVDAI</sequence>
<evidence type="ECO:0000313" key="1">
    <source>
        <dbReference type="EMBL" id="KAF2535739.1"/>
    </source>
</evidence>
<proteinExistence type="predicted"/>
<evidence type="ECO:0000313" key="2">
    <source>
        <dbReference type="Proteomes" id="UP000712281"/>
    </source>
</evidence>
<protein>
    <submittedName>
        <fullName evidence="1">Uncharacterized protein</fullName>
    </submittedName>
</protein>
<dbReference type="Proteomes" id="UP000712281">
    <property type="component" value="Unassembled WGS sequence"/>
</dbReference>
<accession>A0A3N6RGX8</accession>